<reference evidence="3" key="2">
    <citation type="submission" date="2009-08" db="EMBL/GenBank/DDBJ databases">
        <authorList>
            <person name="Gill J."/>
            <person name="Borman J."/>
            <person name="Shetty J."/>
            <person name="Hostetler J."/>
            <person name="Durkin S."/>
            <person name="Montgomery B."/>
        </authorList>
    </citation>
    <scope>NUCLEOTIDE SEQUENCE</scope>
    <source>
        <strain evidence="4">K153N</strain>
        <strain evidence="5">SK1271</strain>
        <strain evidence="3">WB43S</strain>
        <plasmid evidence="5">pSK156</plasmid>
        <plasmid evidence="3">pWBG746</plasmid>
        <plasmid evidence="4">pWBG747</plasmid>
    </source>
</reference>
<keyword evidence="1" id="KW-0812">Transmembrane</keyword>
<dbReference type="Gene3D" id="2.40.30.170">
    <property type="match status" value="1"/>
</dbReference>
<evidence type="ECO:0000259" key="2">
    <source>
        <dbReference type="Pfam" id="PF25990"/>
    </source>
</evidence>
<geneLocation type="plasmid" evidence="3">
    <name>pWBG746</name>
</geneLocation>
<dbReference type="EMBL" id="GQ900399">
    <property type="protein sequence ID" value="ACZ58961.1"/>
    <property type="molecule type" value="Genomic_DNA"/>
</dbReference>
<evidence type="ECO:0000313" key="3">
    <source>
        <dbReference type="EMBL" id="ACZ58739.1"/>
    </source>
</evidence>
<keyword evidence="1" id="KW-1133">Transmembrane helix</keyword>
<dbReference type="RefSeq" id="WP_012211139.1">
    <property type="nucleotide sequence ID" value="NZ_AP014922.1"/>
</dbReference>
<accession>A1KWU5</accession>
<dbReference type="EMBL" id="AP003089">
    <property type="protein sequence ID" value="BAC54507.1"/>
    <property type="molecule type" value="Genomic_DNA"/>
</dbReference>
<evidence type="ECO:0000313" key="6">
    <source>
        <dbReference type="EMBL" id="BAC54507.1"/>
    </source>
</evidence>
<gene>
    <name evidence="3" type="ORF">SAP029A_038</name>
    <name evidence="4" type="ORF">SAP039A_022</name>
    <name evidence="5" type="ORF">SAP099A_004</name>
</gene>
<dbReference type="EMBL" id="GQ900390">
    <property type="protein sequence ID" value="ACZ58739.1"/>
    <property type="molecule type" value="Genomic_DNA"/>
</dbReference>
<reference evidence="3" key="3">
    <citation type="submission" date="2009-12" db="EMBL/GenBank/DDBJ databases">
        <authorList>
            <person name="Summers A.O."/>
            <person name="Shearer J."/>
            <person name="Wireman J."/>
        </authorList>
    </citation>
    <scope>NUCLEOTIDE SEQUENCE</scope>
    <source>
        <strain evidence="4">K153N</strain>
        <strain evidence="5">SK1271</strain>
        <strain evidence="3">WB43S</strain>
        <plasmid evidence="5">pSK156</plasmid>
        <plasmid evidence="3">pWBG746</plasmid>
        <plasmid evidence="4">pWBG747</plasmid>
    </source>
</reference>
<proteinExistence type="predicted"/>
<reference evidence="6" key="1">
    <citation type="submission" date="2001-01" db="EMBL/GenBank/DDBJ databases">
        <title>Complete nucleotide sequence of Staphylococcus aureus E-1 EDINA plasmid.</title>
        <authorList>
            <person name="Sugai M."/>
            <person name="Yamaguchi T."/>
            <person name="Hayashi T."/>
            <person name="Nakasone K."/>
            <person name="Takami H."/>
        </authorList>
    </citation>
    <scope>NUCLEOTIDE SEQUENCE</scope>
    <source>
        <strain evidence="6">E-1</strain>
        <plasmid evidence="6">EDINA plasmid</plasmid>
    </source>
</reference>
<feature type="domain" description="YknX-like beta-barrel" evidence="2">
    <location>
        <begin position="236"/>
        <end position="300"/>
    </location>
</feature>
<geneLocation type="plasmid" evidence="6">
    <name>EDINA plasmid</name>
</geneLocation>
<evidence type="ECO:0000313" key="4">
    <source>
        <dbReference type="EMBL" id="ACZ58961.1"/>
    </source>
</evidence>
<geneLocation type="plasmid" evidence="4">
    <name>pWBG747</name>
</geneLocation>
<keyword evidence="6" id="KW-0614">Plasmid</keyword>
<protein>
    <submittedName>
        <fullName evidence="3">Possible periplasmic component of efflux system</fullName>
    </submittedName>
</protein>
<sequence length="331" mass="39150">MKKIYSFEDFQDSTVYLNNSPSKFITRSLIILFIIFMAVIISIFFIKKTDYIKSTAVITPKNNPINITTDKDIKVKKLLKDNGELVQQKEKVITIQDINNDKKQITSKIKYKKESLKDLSLLYDKIDNYPLESDKKLHTDYSEKYFESYKKQYNQTDYLDNSQRNNIKSQSLQILIEKINTLKDELHELSVIKGNDNQDYVTKNGYIFYPKEVQEGLIIPKGKLLYQIYKNRDKEVVTYISSEDILSLNPNQKVSITFKTKKDEFYLQGNIKYISKFPEESKNNETFYKVKISLKDKIPKQLENVYYLKGTSYVELEKETIAQYLYRKIKE</sequence>
<keyword evidence="1" id="KW-0472">Membrane</keyword>
<dbReference type="AlphaFoldDB" id="A1KWU5"/>
<dbReference type="Pfam" id="PF25990">
    <property type="entry name" value="Beta-barrel_YknX"/>
    <property type="match status" value="1"/>
</dbReference>
<evidence type="ECO:0000313" key="5">
    <source>
        <dbReference type="EMBL" id="ADA80046.1"/>
    </source>
</evidence>
<evidence type="ECO:0000256" key="1">
    <source>
        <dbReference type="SAM" id="Phobius"/>
    </source>
</evidence>
<dbReference type="InterPro" id="IPR058636">
    <property type="entry name" value="Beta-barrel_YknX"/>
</dbReference>
<organism evidence="6">
    <name type="scientific">Staphylococcus aureus</name>
    <dbReference type="NCBI Taxonomy" id="1280"/>
    <lineage>
        <taxon>Bacteria</taxon>
        <taxon>Bacillati</taxon>
        <taxon>Bacillota</taxon>
        <taxon>Bacilli</taxon>
        <taxon>Bacillales</taxon>
        <taxon>Staphylococcaceae</taxon>
        <taxon>Staphylococcus</taxon>
    </lineage>
</organism>
<name>A1KWU5_STAAU</name>
<feature type="transmembrane region" description="Helical" evidence="1">
    <location>
        <begin position="24"/>
        <end position="46"/>
    </location>
</feature>
<dbReference type="PATRIC" id="fig|1280.4818.peg.2831"/>
<dbReference type="EMBL" id="GQ900448">
    <property type="protein sequence ID" value="ADA80046.1"/>
    <property type="molecule type" value="Genomic_DNA"/>
</dbReference>
<geneLocation type="plasmid" evidence="5">
    <name>pSK156</name>
</geneLocation>